<reference evidence="5" key="1">
    <citation type="journal article" date="2019" name="Int. J. Syst. Evol. Microbiol.">
        <title>The Global Catalogue of Microorganisms (GCM) 10K type strain sequencing project: providing services to taxonomists for standard genome sequencing and annotation.</title>
        <authorList>
            <consortium name="The Broad Institute Genomics Platform"/>
            <consortium name="The Broad Institute Genome Sequencing Center for Infectious Disease"/>
            <person name="Wu L."/>
            <person name="Ma J."/>
        </authorList>
    </citation>
    <scope>NUCLEOTIDE SEQUENCE [LARGE SCALE GENOMIC DNA]</scope>
    <source>
        <strain evidence="5">KCTC 42217</strain>
    </source>
</reference>
<protein>
    <submittedName>
        <fullName evidence="4">PleD family two-component system response regulator</fullName>
    </submittedName>
</protein>
<dbReference type="InterPro" id="IPR001789">
    <property type="entry name" value="Sig_transdc_resp-reg_receiver"/>
</dbReference>
<evidence type="ECO:0000256" key="2">
    <source>
        <dbReference type="PROSITE-ProRule" id="PRU00169"/>
    </source>
</evidence>
<proteinExistence type="predicted"/>
<name>A0ABW4ZQV7_9SPHI</name>
<dbReference type="SUPFAM" id="SSF52172">
    <property type="entry name" value="CheY-like"/>
    <property type="match status" value="1"/>
</dbReference>
<dbReference type="PANTHER" id="PTHR44591">
    <property type="entry name" value="STRESS RESPONSE REGULATOR PROTEIN 1"/>
    <property type="match status" value="1"/>
</dbReference>
<keyword evidence="5" id="KW-1185">Reference proteome</keyword>
<accession>A0ABW4ZQV7</accession>
<dbReference type="InterPro" id="IPR011006">
    <property type="entry name" value="CheY-like_superfamily"/>
</dbReference>
<dbReference type="RefSeq" id="WP_255905586.1">
    <property type="nucleotide sequence ID" value="NZ_JAFMZO010000006.1"/>
</dbReference>
<feature type="domain" description="Response regulatory" evidence="3">
    <location>
        <begin position="3"/>
        <end position="117"/>
    </location>
</feature>
<evidence type="ECO:0000313" key="5">
    <source>
        <dbReference type="Proteomes" id="UP001597387"/>
    </source>
</evidence>
<dbReference type="SMART" id="SM00448">
    <property type="entry name" value="REC"/>
    <property type="match status" value="1"/>
</dbReference>
<feature type="modified residue" description="4-aspartylphosphate" evidence="2">
    <location>
        <position position="52"/>
    </location>
</feature>
<evidence type="ECO:0000259" key="3">
    <source>
        <dbReference type="PROSITE" id="PS50110"/>
    </source>
</evidence>
<keyword evidence="1 2" id="KW-0597">Phosphoprotein</keyword>
<dbReference type="EMBL" id="JBHUHZ010000005">
    <property type="protein sequence ID" value="MFD2164524.1"/>
    <property type="molecule type" value="Genomic_DNA"/>
</dbReference>
<dbReference type="Pfam" id="PF00072">
    <property type="entry name" value="Response_reg"/>
    <property type="match status" value="1"/>
</dbReference>
<evidence type="ECO:0000313" key="4">
    <source>
        <dbReference type="EMBL" id="MFD2164524.1"/>
    </source>
</evidence>
<comment type="caution">
    <text evidence="4">The sequence shown here is derived from an EMBL/GenBank/DDBJ whole genome shotgun (WGS) entry which is preliminary data.</text>
</comment>
<sequence length="135" mass="15141">MRRVLCIDDDQDILDTLNIILATEGYSVRVSTSPGTIFQLVQEFSPDLILMDINMPNFNGLEICKALKAYISTENTPVIMVSSDESIEKAISDFGAQDIIRKPFSIDQIVEIVKLYLDPKVVSLFPDNTDLKEVN</sequence>
<evidence type="ECO:0000256" key="1">
    <source>
        <dbReference type="ARBA" id="ARBA00022553"/>
    </source>
</evidence>
<gene>
    <name evidence="4" type="ORF">ACFSJU_19115</name>
</gene>
<dbReference type="PROSITE" id="PS50110">
    <property type="entry name" value="RESPONSE_REGULATORY"/>
    <property type="match status" value="1"/>
</dbReference>
<organism evidence="4 5">
    <name type="scientific">Paradesertivirga mongoliensis</name>
    <dbReference type="NCBI Taxonomy" id="2100740"/>
    <lineage>
        <taxon>Bacteria</taxon>
        <taxon>Pseudomonadati</taxon>
        <taxon>Bacteroidota</taxon>
        <taxon>Sphingobacteriia</taxon>
        <taxon>Sphingobacteriales</taxon>
        <taxon>Sphingobacteriaceae</taxon>
        <taxon>Paradesertivirga</taxon>
    </lineage>
</organism>
<dbReference type="Gene3D" id="3.40.50.2300">
    <property type="match status" value="1"/>
</dbReference>
<dbReference type="InterPro" id="IPR050595">
    <property type="entry name" value="Bact_response_regulator"/>
</dbReference>
<dbReference type="Proteomes" id="UP001597387">
    <property type="component" value="Unassembled WGS sequence"/>
</dbReference>
<dbReference type="PANTHER" id="PTHR44591:SF3">
    <property type="entry name" value="RESPONSE REGULATORY DOMAIN-CONTAINING PROTEIN"/>
    <property type="match status" value="1"/>
</dbReference>
<dbReference type="CDD" id="cd00156">
    <property type="entry name" value="REC"/>
    <property type="match status" value="1"/>
</dbReference>